<feature type="region of interest" description="Disordered" evidence="1">
    <location>
        <begin position="111"/>
        <end position="132"/>
    </location>
</feature>
<sequence length="391" mass="44274">MAAGITVMEMGQAIQSSLEPVQSMRCHDVLSREAAIGLHSRARHRLKLSRRKSSDYLLEDPISQSVRAKRSRDQLKQTPAKPSPFFHNDVAFVFTIFTNEEHRGFEFPAHHSTSFRGIKRRRPRSDIDGPNTLEVSRKKRRLRSHLITSRLSQPFSQPATHILNRQGKENGDRRFRKMATTIDLSRRAVRLQATSYLRYSVMNSLRRRLGLVKHTGSEQDNDQNPVNHDMDTSAKAPWQQQAAKPDTGGKKDLASLAKIDTQPTTPPTVAPIEPAAKPPACRLSNPVALPLPSADQPVTIDRISSRIDSTPLSPEPRPPLSWMYDDHEEDSFAFLHLEDEHSADEDSEHVYCDFDAIFGGKSSTPSEPQSPDDHTYEEYMDELDGISWRIR</sequence>
<evidence type="ECO:0000256" key="1">
    <source>
        <dbReference type="SAM" id="MobiDB-lite"/>
    </source>
</evidence>
<feature type="compositionally biased region" description="Low complexity" evidence="1">
    <location>
        <begin position="234"/>
        <end position="245"/>
    </location>
</feature>
<gene>
    <name evidence="2" type="ORF">PT974_04867</name>
</gene>
<keyword evidence="3" id="KW-1185">Reference proteome</keyword>
<feature type="region of interest" description="Disordered" evidence="1">
    <location>
        <begin position="214"/>
        <end position="251"/>
    </location>
</feature>
<protein>
    <recommendedName>
        <fullName evidence="4">Mating type protein</fullName>
    </recommendedName>
</protein>
<evidence type="ECO:0000313" key="2">
    <source>
        <dbReference type="EMBL" id="KAK5994393.1"/>
    </source>
</evidence>
<evidence type="ECO:0000313" key="3">
    <source>
        <dbReference type="Proteomes" id="UP001338125"/>
    </source>
</evidence>
<name>A0ABR0SQE6_9HYPO</name>
<dbReference type="EMBL" id="JAVFKD010000010">
    <property type="protein sequence ID" value="KAK5994393.1"/>
    <property type="molecule type" value="Genomic_DNA"/>
</dbReference>
<organism evidence="2 3">
    <name type="scientific">Cladobotryum mycophilum</name>
    <dbReference type="NCBI Taxonomy" id="491253"/>
    <lineage>
        <taxon>Eukaryota</taxon>
        <taxon>Fungi</taxon>
        <taxon>Dikarya</taxon>
        <taxon>Ascomycota</taxon>
        <taxon>Pezizomycotina</taxon>
        <taxon>Sordariomycetes</taxon>
        <taxon>Hypocreomycetidae</taxon>
        <taxon>Hypocreales</taxon>
        <taxon>Hypocreaceae</taxon>
        <taxon>Cladobotryum</taxon>
    </lineage>
</organism>
<feature type="region of interest" description="Disordered" evidence="1">
    <location>
        <begin position="358"/>
        <end position="378"/>
    </location>
</feature>
<evidence type="ECO:0008006" key="4">
    <source>
        <dbReference type="Google" id="ProtNLM"/>
    </source>
</evidence>
<comment type="caution">
    <text evidence="2">The sequence shown here is derived from an EMBL/GenBank/DDBJ whole genome shotgun (WGS) entry which is preliminary data.</text>
</comment>
<accession>A0ABR0SQE6</accession>
<proteinExistence type="predicted"/>
<dbReference type="Proteomes" id="UP001338125">
    <property type="component" value="Unassembled WGS sequence"/>
</dbReference>
<reference evidence="2 3" key="1">
    <citation type="submission" date="2024-01" db="EMBL/GenBank/DDBJ databases">
        <title>Complete genome of Cladobotryum mycophilum ATHUM6906.</title>
        <authorList>
            <person name="Christinaki A.C."/>
            <person name="Myridakis A.I."/>
            <person name="Kouvelis V.N."/>
        </authorList>
    </citation>
    <scope>NUCLEOTIDE SEQUENCE [LARGE SCALE GENOMIC DNA]</scope>
    <source>
        <strain evidence="2 3">ATHUM6906</strain>
    </source>
</reference>